<dbReference type="Pfam" id="PF08240">
    <property type="entry name" value="ADH_N"/>
    <property type="match status" value="1"/>
</dbReference>
<evidence type="ECO:0000259" key="8">
    <source>
        <dbReference type="Pfam" id="PF08240"/>
    </source>
</evidence>
<accession>A0A9Q0NEW0</accession>
<keyword evidence="5" id="KW-0520">NAD</keyword>
<dbReference type="GO" id="GO:0046294">
    <property type="term" value="P:formaldehyde catabolic process"/>
    <property type="evidence" value="ECO:0007669"/>
    <property type="project" value="TreeGrafter"/>
</dbReference>
<evidence type="ECO:0000259" key="7">
    <source>
        <dbReference type="Pfam" id="PF00107"/>
    </source>
</evidence>
<feature type="domain" description="Alcohol dehydrogenase-like N-terminal" evidence="8">
    <location>
        <begin position="39"/>
        <end position="163"/>
    </location>
</feature>
<dbReference type="InterPro" id="IPR036291">
    <property type="entry name" value="NAD(P)-bd_dom_sf"/>
</dbReference>
<dbReference type="PANTHER" id="PTHR43880:SF12">
    <property type="entry name" value="ALCOHOL DEHYDROGENASE CLASS-3"/>
    <property type="match status" value="1"/>
</dbReference>
<dbReference type="InterPro" id="IPR011032">
    <property type="entry name" value="GroES-like_sf"/>
</dbReference>
<dbReference type="PROSITE" id="PS00059">
    <property type="entry name" value="ADH_ZINC"/>
    <property type="match status" value="1"/>
</dbReference>
<protein>
    <submittedName>
        <fullName evidence="9">Alcohol dehydrogenase class-3 chain L</fullName>
    </submittedName>
</protein>
<dbReference type="FunFam" id="3.40.50.720:FF:000003">
    <property type="entry name" value="S-(hydroxymethyl)glutathione dehydrogenase"/>
    <property type="match status" value="1"/>
</dbReference>
<dbReference type="AlphaFoldDB" id="A0A9Q0NEW0"/>
<dbReference type="GO" id="GO:0051903">
    <property type="term" value="F:S-(hydroxymethyl)glutathione dehydrogenase [NAD(P)+] activity"/>
    <property type="evidence" value="ECO:0007669"/>
    <property type="project" value="TreeGrafter"/>
</dbReference>
<dbReference type="EMBL" id="WJQU01000001">
    <property type="protein sequence ID" value="KAJ6648366.1"/>
    <property type="molecule type" value="Genomic_DNA"/>
</dbReference>
<evidence type="ECO:0000256" key="4">
    <source>
        <dbReference type="ARBA" id="ARBA00023002"/>
    </source>
</evidence>
<evidence type="ECO:0000256" key="6">
    <source>
        <dbReference type="RuleBase" id="RU361277"/>
    </source>
</evidence>
<dbReference type="OrthoDB" id="417550at2759"/>
<dbReference type="Pfam" id="PF00107">
    <property type="entry name" value="ADH_zinc_N"/>
    <property type="match status" value="1"/>
</dbReference>
<feature type="domain" description="Alcohol dehydrogenase-like C-terminal" evidence="7">
    <location>
        <begin position="205"/>
        <end position="336"/>
    </location>
</feature>
<evidence type="ECO:0000256" key="2">
    <source>
        <dbReference type="ARBA" id="ARBA00022723"/>
    </source>
</evidence>
<dbReference type="InterPro" id="IPR002328">
    <property type="entry name" value="ADH_Zn_CS"/>
</dbReference>
<keyword evidence="4" id="KW-0560">Oxidoreductase</keyword>
<dbReference type="SUPFAM" id="SSF50129">
    <property type="entry name" value="GroES-like"/>
    <property type="match status" value="2"/>
</dbReference>
<comment type="caution">
    <text evidence="9">The sequence shown here is derived from an EMBL/GenBank/DDBJ whole genome shotgun (WGS) entry which is preliminary data.</text>
</comment>
<dbReference type="InterPro" id="IPR013154">
    <property type="entry name" value="ADH-like_N"/>
</dbReference>
<comment type="similarity">
    <text evidence="6">Belongs to the zinc-containing alcohol dehydrogenase family.</text>
</comment>
<comment type="cofactor">
    <cofactor evidence="1 6">
        <name>Zn(2+)</name>
        <dbReference type="ChEBI" id="CHEBI:29105"/>
    </cofactor>
</comment>
<dbReference type="Gene3D" id="3.40.50.720">
    <property type="entry name" value="NAD(P)-binding Rossmann-like Domain"/>
    <property type="match status" value="1"/>
</dbReference>
<dbReference type="GO" id="GO:0005829">
    <property type="term" value="C:cytosol"/>
    <property type="evidence" value="ECO:0007669"/>
    <property type="project" value="TreeGrafter"/>
</dbReference>
<keyword evidence="3 6" id="KW-0862">Zinc</keyword>
<organism evidence="9 10">
    <name type="scientific">Pseudolycoriella hygida</name>
    <dbReference type="NCBI Taxonomy" id="35572"/>
    <lineage>
        <taxon>Eukaryota</taxon>
        <taxon>Metazoa</taxon>
        <taxon>Ecdysozoa</taxon>
        <taxon>Arthropoda</taxon>
        <taxon>Hexapoda</taxon>
        <taxon>Insecta</taxon>
        <taxon>Pterygota</taxon>
        <taxon>Neoptera</taxon>
        <taxon>Endopterygota</taxon>
        <taxon>Diptera</taxon>
        <taxon>Nematocera</taxon>
        <taxon>Sciaroidea</taxon>
        <taxon>Sciaridae</taxon>
        <taxon>Pseudolycoriella</taxon>
    </lineage>
</organism>
<dbReference type="Gene3D" id="3.90.180.10">
    <property type="entry name" value="Medium-chain alcohol dehydrogenases, catalytic domain"/>
    <property type="match status" value="1"/>
</dbReference>
<dbReference type="Proteomes" id="UP001151699">
    <property type="component" value="Chromosome A"/>
</dbReference>
<dbReference type="PANTHER" id="PTHR43880">
    <property type="entry name" value="ALCOHOL DEHYDROGENASE"/>
    <property type="match status" value="1"/>
</dbReference>
<name>A0A9Q0NEW0_9DIPT</name>
<evidence type="ECO:0000313" key="10">
    <source>
        <dbReference type="Proteomes" id="UP001151699"/>
    </source>
</evidence>
<evidence type="ECO:0000313" key="9">
    <source>
        <dbReference type="EMBL" id="KAJ6648366.1"/>
    </source>
</evidence>
<dbReference type="GO" id="GO:0008270">
    <property type="term" value="F:zinc ion binding"/>
    <property type="evidence" value="ECO:0007669"/>
    <property type="project" value="InterPro"/>
</dbReference>
<gene>
    <name evidence="9" type="primary">ADHL_1</name>
    <name evidence="9" type="ORF">Bhyg_03594</name>
</gene>
<evidence type="ECO:0000256" key="1">
    <source>
        <dbReference type="ARBA" id="ARBA00001947"/>
    </source>
</evidence>
<dbReference type="InterPro" id="IPR013149">
    <property type="entry name" value="ADH-like_C"/>
</dbReference>
<reference evidence="9" key="1">
    <citation type="submission" date="2022-07" db="EMBL/GenBank/DDBJ databases">
        <authorList>
            <person name="Trinca V."/>
            <person name="Uliana J.V.C."/>
            <person name="Torres T.T."/>
            <person name="Ward R.J."/>
            <person name="Monesi N."/>
        </authorList>
    </citation>
    <scope>NUCLEOTIDE SEQUENCE</scope>
    <source>
        <strain evidence="9">HSMRA1968</strain>
        <tissue evidence="9">Whole embryos</tissue>
    </source>
</reference>
<keyword evidence="2 6" id="KW-0479">Metal-binding</keyword>
<dbReference type="SUPFAM" id="SSF51735">
    <property type="entry name" value="NAD(P)-binding Rossmann-fold domains"/>
    <property type="match status" value="1"/>
</dbReference>
<keyword evidence="10" id="KW-1185">Reference proteome</keyword>
<sequence>MQKRFTMTEGNVITCRAAVLWEVGGPFVIENIEIQPPQKNEVRVKIVATGICHSDESVLKGLVGKVKFPLIGGHEGSGIVESVGTDVTAFEKGDHVIPLFLPQCRDCRVCKRPGANICSKFLEIVRRGGEGPSPFSCRGQRLTGGFSTFSEYCVVDQLQLCKINPKAALDKVCLMGCAIPTGYGAAINTAKVQSGSTCAVWGLGALGLAAIMGCKIAGASRIIAIDINANKFSVAKELGATEFINPTEVPDLTAHLLKITGGGVDYTFEAVGAVATMQQAFESTAIGYGVCVIIGVLPHGVPLPILPYNFQMGRTIKGTMFGDFKSQDDVPKLVDEYLDGKIIIDKFITHTLPLEKINEGFELLRQGKSIRTVLTFTST</sequence>
<evidence type="ECO:0000256" key="5">
    <source>
        <dbReference type="ARBA" id="ARBA00023027"/>
    </source>
</evidence>
<evidence type="ECO:0000256" key="3">
    <source>
        <dbReference type="ARBA" id="ARBA00022833"/>
    </source>
</evidence>
<proteinExistence type="inferred from homology"/>